<evidence type="ECO:0000256" key="3">
    <source>
        <dbReference type="ARBA" id="ARBA00022448"/>
    </source>
</evidence>
<name>A0ABP9X3P9_9CHLR</name>
<gene>
    <name evidence="9" type="ORF">Hgul01_02999</name>
</gene>
<evidence type="ECO:0000313" key="9">
    <source>
        <dbReference type="EMBL" id="GAA5529193.1"/>
    </source>
</evidence>
<comment type="caution">
    <text evidence="9">The sequence shown here is derived from an EMBL/GenBank/DDBJ whole genome shotgun (WGS) entry which is preliminary data.</text>
</comment>
<evidence type="ECO:0000256" key="6">
    <source>
        <dbReference type="ARBA" id="ARBA00022989"/>
    </source>
</evidence>
<keyword evidence="5 8" id="KW-0812">Transmembrane</keyword>
<keyword evidence="3" id="KW-0813">Transport</keyword>
<protein>
    <recommendedName>
        <fullName evidence="11">AI-2E family transporter</fullName>
    </recommendedName>
</protein>
<feature type="transmembrane region" description="Helical" evidence="8">
    <location>
        <begin position="63"/>
        <end position="84"/>
    </location>
</feature>
<sequence length="381" mass="41769">MPKELTVRVSARTVGWTLLIFSGVWITILLNHVLVLFFVAVLLAVAISGVVQRFEQLRIARPVTILVIYTIIVAMFISLGFVLVPMVNQQVRILAQQFPDLVRQPTQQASAWLAQQFPTLRETLPTGDLAGQAAHYAGTVVGGFSGAAFTFGRTLMGVIINFIVVLVLAFFLVSRANVASNFIKLMIPSRFQERLITVTNVIGRRLGRWVWAQLTVATFYAVCFGMGLWMLGVPYPVALGVIGGMLELIPYVGGFVATILTMLVAFTVQPMLAVWVLVLHLIVGNIEVHVIAPKVMGHAVETHPVITILALFSGIELLGIIGGVIAIPLAVVGQALVEEFWIKRIREAQPTAEPLAARSEASIVRRTQLRRRPALRKRQGV</sequence>
<dbReference type="PANTHER" id="PTHR21716:SF53">
    <property type="entry name" value="PERMEASE PERM-RELATED"/>
    <property type="match status" value="1"/>
</dbReference>
<reference evidence="9 10" key="1">
    <citation type="submission" date="2024-02" db="EMBL/GenBank/DDBJ databases">
        <title>Herpetosiphon gulosus NBRC 112829.</title>
        <authorList>
            <person name="Ichikawa N."/>
            <person name="Katano-Makiyama Y."/>
            <person name="Hidaka K."/>
        </authorList>
    </citation>
    <scope>NUCLEOTIDE SEQUENCE [LARGE SCALE GENOMIC DNA]</scope>
    <source>
        <strain evidence="9 10">NBRC 112829</strain>
    </source>
</reference>
<comment type="subcellular location">
    <subcellularLocation>
        <location evidence="1">Cell membrane</location>
        <topology evidence="1">Multi-pass membrane protein</topology>
    </subcellularLocation>
</comment>
<dbReference type="Proteomes" id="UP001428290">
    <property type="component" value="Unassembled WGS sequence"/>
</dbReference>
<feature type="transmembrane region" description="Helical" evidence="8">
    <location>
        <begin position="209"/>
        <end position="231"/>
    </location>
</feature>
<keyword evidence="4" id="KW-1003">Cell membrane</keyword>
<dbReference type="RefSeq" id="WP_345722807.1">
    <property type="nucleotide sequence ID" value="NZ_BAABRU010000010.1"/>
</dbReference>
<proteinExistence type="inferred from homology"/>
<evidence type="ECO:0000313" key="10">
    <source>
        <dbReference type="Proteomes" id="UP001428290"/>
    </source>
</evidence>
<feature type="transmembrane region" description="Helical" evidence="8">
    <location>
        <begin position="154"/>
        <end position="174"/>
    </location>
</feature>
<keyword evidence="7 8" id="KW-0472">Membrane</keyword>
<dbReference type="PANTHER" id="PTHR21716">
    <property type="entry name" value="TRANSMEMBRANE PROTEIN"/>
    <property type="match status" value="1"/>
</dbReference>
<evidence type="ECO:0000256" key="4">
    <source>
        <dbReference type="ARBA" id="ARBA00022475"/>
    </source>
</evidence>
<feature type="transmembrane region" description="Helical" evidence="8">
    <location>
        <begin position="9"/>
        <end position="28"/>
    </location>
</feature>
<evidence type="ECO:0000256" key="2">
    <source>
        <dbReference type="ARBA" id="ARBA00009773"/>
    </source>
</evidence>
<comment type="similarity">
    <text evidence="2">Belongs to the autoinducer-2 exporter (AI-2E) (TC 2.A.86) family.</text>
</comment>
<accession>A0ABP9X3P9</accession>
<keyword evidence="10" id="KW-1185">Reference proteome</keyword>
<feature type="transmembrane region" description="Helical" evidence="8">
    <location>
        <begin position="34"/>
        <end position="51"/>
    </location>
</feature>
<dbReference type="EMBL" id="BAABRU010000010">
    <property type="protein sequence ID" value="GAA5529193.1"/>
    <property type="molecule type" value="Genomic_DNA"/>
</dbReference>
<evidence type="ECO:0000256" key="1">
    <source>
        <dbReference type="ARBA" id="ARBA00004651"/>
    </source>
</evidence>
<feature type="transmembrane region" description="Helical" evidence="8">
    <location>
        <begin position="304"/>
        <end position="337"/>
    </location>
</feature>
<dbReference type="InterPro" id="IPR002549">
    <property type="entry name" value="AI-2E-like"/>
</dbReference>
<dbReference type="Pfam" id="PF01594">
    <property type="entry name" value="AI-2E_transport"/>
    <property type="match status" value="1"/>
</dbReference>
<organism evidence="9 10">
    <name type="scientific">Herpetosiphon gulosus</name>
    <dbReference type="NCBI Taxonomy" id="1973496"/>
    <lineage>
        <taxon>Bacteria</taxon>
        <taxon>Bacillati</taxon>
        <taxon>Chloroflexota</taxon>
        <taxon>Chloroflexia</taxon>
        <taxon>Herpetosiphonales</taxon>
        <taxon>Herpetosiphonaceae</taxon>
        <taxon>Herpetosiphon</taxon>
    </lineage>
</organism>
<keyword evidence="6 8" id="KW-1133">Transmembrane helix</keyword>
<feature type="transmembrane region" description="Helical" evidence="8">
    <location>
        <begin position="272"/>
        <end position="292"/>
    </location>
</feature>
<feature type="transmembrane region" description="Helical" evidence="8">
    <location>
        <begin position="237"/>
        <end position="265"/>
    </location>
</feature>
<evidence type="ECO:0008006" key="11">
    <source>
        <dbReference type="Google" id="ProtNLM"/>
    </source>
</evidence>
<evidence type="ECO:0000256" key="7">
    <source>
        <dbReference type="ARBA" id="ARBA00023136"/>
    </source>
</evidence>
<evidence type="ECO:0000256" key="8">
    <source>
        <dbReference type="SAM" id="Phobius"/>
    </source>
</evidence>
<evidence type="ECO:0000256" key="5">
    <source>
        <dbReference type="ARBA" id="ARBA00022692"/>
    </source>
</evidence>